<evidence type="ECO:0000313" key="12">
    <source>
        <dbReference type="Proteomes" id="UP000007880"/>
    </source>
</evidence>
<evidence type="ECO:0000313" key="11">
    <source>
        <dbReference type="EMBL" id="BAL99240.1"/>
    </source>
</evidence>
<dbReference type="SUPFAM" id="SSF52172">
    <property type="entry name" value="CheY-like"/>
    <property type="match status" value="1"/>
</dbReference>
<dbReference type="PANTHER" id="PTHR48111:SF1">
    <property type="entry name" value="TWO-COMPONENT RESPONSE REGULATOR ORR33"/>
    <property type="match status" value="1"/>
</dbReference>
<evidence type="ECO:0000256" key="8">
    <source>
        <dbReference type="SAM" id="MobiDB-lite"/>
    </source>
</evidence>
<dbReference type="eggNOG" id="COG0745">
    <property type="taxonomic scope" value="Bacteria"/>
</dbReference>
<dbReference type="EMBL" id="AP012337">
    <property type="protein sequence ID" value="BAL99240.1"/>
    <property type="molecule type" value="Genomic_DNA"/>
</dbReference>
<gene>
    <name evidence="11" type="ordered locus">CLDAP_12010</name>
</gene>
<accession>I0I1V3</accession>
<dbReference type="SMART" id="SM00448">
    <property type="entry name" value="REC"/>
    <property type="match status" value="1"/>
</dbReference>
<dbReference type="GO" id="GO:0000156">
    <property type="term" value="F:phosphorelay response regulator activity"/>
    <property type="evidence" value="ECO:0007669"/>
    <property type="project" value="TreeGrafter"/>
</dbReference>
<dbReference type="STRING" id="926550.CLDAP_12010"/>
<keyword evidence="5" id="KW-0804">Transcription</keyword>
<dbReference type="GO" id="GO:0032993">
    <property type="term" value="C:protein-DNA complex"/>
    <property type="evidence" value="ECO:0007669"/>
    <property type="project" value="TreeGrafter"/>
</dbReference>
<dbReference type="InterPro" id="IPR039420">
    <property type="entry name" value="WalR-like"/>
</dbReference>
<keyword evidence="4 7" id="KW-0238">DNA-binding</keyword>
<dbReference type="CDD" id="cd00383">
    <property type="entry name" value="trans_reg_C"/>
    <property type="match status" value="1"/>
</dbReference>
<evidence type="ECO:0000256" key="4">
    <source>
        <dbReference type="ARBA" id="ARBA00023125"/>
    </source>
</evidence>
<reference evidence="11 12" key="1">
    <citation type="submission" date="2012-02" db="EMBL/GenBank/DDBJ databases">
        <title>Complete genome sequence of Caldilinea aerophila DSM 14535 (= NBRC 102666).</title>
        <authorList>
            <person name="Oguchi A."/>
            <person name="Hosoyama A."/>
            <person name="Sekine M."/>
            <person name="Fukai R."/>
            <person name="Kato Y."/>
            <person name="Nakamura S."/>
            <person name="Hanada S."/>
            <person name="Yamazaki S."/>
            <person name="Fujita N."/>
        </authorList>
    </citation>
    <scope>NUCLEOTIDE SEQUENCE [LARGE SCALE GENOMIC DNA]</scope>
    <source>
        <strain evidence="12">DSM 14535 / JCM 11387 / NBRC 104270 / STL-6-O1</strain>
    </source>
</reference>
<dbReference type="PANTHER" id="PTHR48111">
    <property type="entry name" value="REGULATOR OF RPOS"/>
    <property type="match status" value="1"/>
</dbReference>
<evidence type="ECO:0000256" key="3">
    <source>
        <dbReference type="ARBA" id="ARBA00023015"/>
    </source>
</evidence>
<dbReference type="Proteomes" id="UP000007880">
    <property type="component" value="Chromosome"/>
</dbReference>
<keyword evidence="2" id="KW-0902">Two-component regulatory system</keyword>
<dbReference type="PROSITE" id="PS51755">
    <property type="entry name" value="OMPR_PHOB"/>
    <property type="match status" value="1"/>
</dbReference>
<feature type="region of interest" description="Disordered" evidence="8">
    <location>
        <begin position="248"/>
        <end position="268"/>
    </location>
</feature>
<dbReference type="HOGENOM" id="CLU_000445_30_4_0"/>
<feature type="domain" description="OmpR/PhoB-type" evidence="10">
    <location>
        <begin position="140"/>
        <end position="240"/>
    </location>
</feature>
<protein>
    <submittedName>
        <fullName evidence="11">Putative OmpR family two-component response regulator</fullName>
    </submittedName>
</protein>
<sequence length="268" mass="30567">MSERTRTTSETHHRATILVVDDAADTRLMLSLRLQREGYIVWAAGSGQEAIEIVNKEGLPDLAVLDIMMPGMDGFALADELRQAGEIPIIFLSALSDTNTKVEGLNRYAEDYVTKPFAFSELLARIRRVLMRVAPERSLEPELAIDDRLRVNFTQQYAVMDDRQIPLTPTENRILSILYHNRGRVLSPGFLLSKVWDPTRRGTVESLWVHVRRLRSKIEPDPDNPRYVLTVRGQGYCLPQRNQIDREGVLIQDSSKSERKSERVTPTL</sequence>
<dbReference type="InterPro" id="IPR036388">
    <property type="entry name" value="WH-like_DNA-bd_sf"/>
</dbReference>
<feature type="modified residue" description="4-aspartylphosphate" evidence="6">
    <location>
        <position position="66"/>
    </location>
</feature>
<evidence type="ECO:0000256" key="7">
    <source>
        <dbReference type="PROSITE-ProRule" id="PRU01091"/>
    </source>
</evidence>
<organism evidence="11 12">
    <name type="scientific">Caldilinea aerophila (strain DSM 14535 / JCM 11387 / NBRC 104270 / STL-6-O1)</name>
    <dbReference type="NCBI Taxonomy" id="926550"/>
    <lineage>
        <taxon>Bacteria</taxon>
        <taxon>Bacillati</taxon>
        <taxon>Chloroflexota</taxon>
        <taxon>Caldilineae</taxon>
        <taxon>Caldilineales</taxon>
        <taxon>Caldilineaceae</taxon>
        <taxon>Caldilinea</taxon>
    </lineage>
</organism>
<dbReference type="InterPro" id="IPR011006">
    <property type="entry name" value="CheY-like_superfamily"/>
</dbReference>
<keyword evidence="12" id="KW-1185">Reference proteome</keyword>
<dbReference type="KEGG" id="cap:CLDAP_12010"/>
<dbReference type="InterPro" id="IPR001867">
    <property type="entry name" value="OmpR/PhoB-type_DNA-bd"/>
</dbReference>
<dbReference type="InterPro" id="IPR001789">
    <property type="entry name" value="Sig_transdc_resp-reg_receiver"/>
</dbReference>
<evidence type="ECO:0000256" key="6">
    <source>
        <dbReference type="PROSITE-ProRule" id="PRU00169"/>
    </source>
</evidence>
<feature type="DNA-binding region" description="OmpR/PhoB-type" evidence="7">
    <location>
        <begin position="140"/>
        <end position="240"/>
    </location>
</feature>
<dbReference type="Pfam" id="PF00072">
    <property type="entry name" value="Response_reg"/>
    <property type="match status" value="1"/>
</dbReference>
<keyword evidence="3" id="KW-0805">Transcription regulation</keyword>
<dbReference type="GO" id="GO:0006355">
    <property type="term" value="P:regulation of DNA-templated transcription"/>
    <property type="evidence" value="ECO:0007669"/>
    <property type="project" value="InterPro"/>
</dbReference>
<evidence type="ECO:0000256" key="1">
    <source>
        <dbReference type="ARBA" id="ARBA00022553"/>
    </source>
</evidence>
<dbReference type="SMART" id="SM00862">
    <property type="entry name" value="Trans_reg_C"/>
    <property type="match status" value="1"/>
</dbReference>
<keyword evidence="1 6" id="KW-0597">Phosphoprotein</keyword>
<evidence type="ECO:0000256" key="2">
    <source>
        <dbReference type="ARBA" id="ARBA00023012"/>
    </source>
</evidence>
<feature type="domain" description="Response regulatory" evidence="9">
    <location>
        <begin position="16"/>
        <end position="130"/>
    </location>
</feature>
<proteinExistence type="predicted"/>
<dbReference type="OrthoDB" id="5514345at2"/>
<name>I0I1V3_CALAS</name>
<dbReference type="RefSeq" id="WP_014432481.1">
    <property type="nucleotide sequence ID" value="NC_017079.1"/>
</dbReference>
<dbReference type="Gene3D" id="1.10.10.10">
    <property type="entry name" value="Winged helix-like DNA-binding domain superfamily/Winged helix DNA-binding domain"/>
    <property type="match status" value="1"/>
</dbReference>
<dbReference type="GO" id="GO:0000976">
    <property type="term" value="F:transcription cis-regulatory region binding"/>
    <property type="evidence" value="ECO:0007669"/>
    <property type="project" value="TreeGrafter"/>
</dbReference>
<dbReference type="Pfam" id="PF00486">
    <property type="entry name" value="Trans_reg_C"/>
    <property type="match status" value="1"/>
</dbReference>
<dbReference type="PROSITE" id="PS50110">
    <property type="entry name" value="RESPONSE_REGULATORY"/>
    <property type="match status" value="1"/>
</dbReference>
<dbReference type="GO" id="GO:0005829">
    <property type="term" value="C:cytosol"/>
    <property type="evidence" value="ECO:0007669"/>
    <property type="project" value="TreeGrafter"/>
</dbReference>
<dbReference type="Gene3D" id="3.40.50.2300">
    <property type="match status" value="1"/>
</dbReference>
<dbReference type="AlphaFoldDB" id="I0I1V3"/>
<feature type="compositionally biased region" description="Basic and acidic residues" evidence="8">
    <location>
        <begin position="255"/>
        <end position="268"/>
    </location>
</feature>
<evidence type="ECO:0000256" key="5">
    <source>
        <dbReference type="ARBA" id="ARBA00023163"/>
    </source>
</evidence>
<evidence type="ECO:0000259" key="9">
    <source>
        <dbReference type="PROSITE" id="PS50110"/>
    </source>
</evidence>
<evidence type="ECO:0000259" key="10">
    <source>
        <dbReference type="PROSITE" id="PS51755"/>
    </source>
</evidence>
<dbReference type="CDD" id="cd17574">
    <property type="entry name" value="REC_OmpR"/>
    <property type="match status" value="1"/>
</dbReference>